<dbReference type="EMBL" id="MCBQ01021905">
    <property type="protein sequence ID" value="RKF53404.1"/>
    <property type="molecule type" value="Genomic_DNA"/>
</dbReference>
<evidence type="ECO:0000256" key="1">
    <source>
        <dbReference type="SAM" id="MobiDB-lite"/>
    </source>
</evidence>
<protein>
    <submittedName>
        <fullName evidence="4">Putative wlm domain containing protein</fullName>
    </submittedName>
</protein>
<accession>A0A420H7J0</accession>
<dbReference type="Gene3D" id="3.30.2010.10">
    <property type="entry name" value="Metalloproteases ('zincins'), catalytic domain"/>
    <property type="match status" value="1"/>
</dbReference>
<evidence type="ECO:0000259" key="3">
    <source>
        <dbReference type="PROSITE" id="PS51397"/>
    </source>
</evidence>
<name>A0A420H7J0_9PEZI</name>
<dbReference type="STRING" id="62708.A0A420H7J0"/>
<evidence type="ECO:0000313" key="4">
    <source>
        <dbReference type="EMBL" id="RKF53404.1"/>
    </source>
</evidence>
<sequence>MPLGWERINAKKSSPNQNIVFIKPRPGPDESASKEYLERIAAQCVPIMKKHQLAVVSLEEYEPNFAFWGRNFNNGEVIQLVLKSPSTGRWLPFKFVQMIMMHELAHCKQMNHSKAFWTLRNEYASEMKKLWERGYTGEGLWGKGVSLSSDCFSCQNLEEDEVLPENMCGGIYKTRDNRKRKSRPKLTSKERQQQRIKKKFGTNGNILGANTEIKLELEKKKIPGKPRVAKSIRGRDLRAAAALSRFETKKEEQHIEHKVIITDDEDESDSDNLFDVTLKDEDALDINGHKMLDRKGQGMVKVCEDENQDNIDSKEELMELLKFSNANNSSIPKTGNSNLSLKATTAIKLGQTLSKKNETGNNIIIKEKKNQKISKPQEEEILQVKGTHKSPRNYLSYLTSIQNHGSVEDLLAKKICILTPAMLFFVGYAILIAVFYFIFTGVLASAYRNIYARASTNFNPDDVRDTKCDNPEAEIDTHDKNVALLQICGGIAGEIQKCQGNPTSTEGKSGTAKFVLNPVEPGATINVSKGRWERCIRAAQAKCPKGEYSSICKLGTSKGDLGFSLKAN</sequence>
<keyword evidence="2" id="KW-1133">Transmembrane helix</keyword>
<dbReference type="PANTHER" id="PTHR30399">
    <property type="entry name" value="UNCHARACTERIZED PROTEIN YGJP"/>
    <property type="match status" value="1"/>
</dbReference>
<feature type="region of interest" description="Disordered" evidence="1">
    <location>
        <begin position="174"/>
        <end position="194"/>
    </location>
</feature>
<feature type="compositionally biased region" description="Basic residues" evidence="1">
    <location>
        <begin position="176"/>
        <end position="186"/>
    </location>
</feature>
<dbReference type="Pfam" id="PF08325">
    <property type="entry name" value="WLM"/>
    <property type="match status" value="1"/>
</dbReference>
<evidence type="ECO:0000313" key="5">
    <source>
        <dbReference type="Proteomes" id="UP000283383"/>
    </source>
</evidence>
<proteinExistence type="predicted"/>
<keyword evidence="2" id="KW-0812">Transmembrane</keyword>
<dbReference type="Proteomes" id="UP000283383">
    <property type="component" value="Unassembled WGS sequence"/>
</dbReference>
<reference evidence="4 5" key="1">
    <citation type="journal article" date="2018" name="BMC Genomics">
        <title>Comparative genome analyses reveal sequence features reflecting distinct modes of host-adaptation between dicot and monocot powdery mildew.</title>
        <authorList>
            <person name="Wu Y."/>
            <person name="Ma X."/>
            <person name="Pan Z."/>
            <person name="Kale S.D."/>
            <person name="Song Y."/>
            <person name="King H."/>
            <person name="Zhang Q."/>
            <person name="Presley C."/>
            <person name="Deng X."/>
            <person name="Wei C.I."/>
            <person name="Xiao S."/>
        </authorList>
    </citation>
    <scope>NUCLEOTIDE SEQUENCE [LARGE SCALE GENOMIC DNA]</scope>
    <source>
        <strain evidence="4">UMSG3</strain>
    </source>
</reference>
<dbReference type="PANTHER" id="PTHR30399:SF1">
    <property type="entry name" value="UTP PYROPHOSPHATASE"/>
    <property type="match status" value="1"/>
</dbReference>
<keyword evidence="2" id="KW-0472">Membrane</keyword>
<dbReference type="InterPro" id="IPR013536">
    <property type="entry name" value="WLM_dom"/>
</dbReference>
<feature type="transmembrane region" description="Helical" evidence="2">
    <location>
        <begin position="421"/>
        <end position="444"/>
    </location>
</feature>
<gene>
    <name evidence="4" type="ORF">GcM3_219021</name>
</gene>
<evidence type="ECO:0000256" key="2">
    <source>
        <dbReference type="SAM" id="Phobius"/>
    </source>
</evidence>
<feature type="domain" description="WLM" evidence="3">
    <location>
        <begin position="10"/>
        <end position="247"/>
    </location>
</feature>
<comment type="caution">
    <text evidence="4">The sequence shown here is derived from an EMBL/GenBank/DDBJ whole genome shotgun (WGS) entry which is preliminary data.</text>
</comment>
<dbReference type="AlphaFoldDB" id="A0A420H7J0"/>
<organism evidence="4 5">
    <name type="scientific">Golovinomyces cichoracearum</name>
    <dbReference type="NCBI Taxonomy" id="62708"/>
    <lineage>
        <taxon>Eukaryota</taxon>
        <taxon>Fungi</taxon>
        <taxon>Dikarya</taxon>
        <taxon>Ascomycota</taxon>
        <taxon>Pezizomycotina</taxon>
        <taxon>Leotiomycetes</taxon>
        <taxon>Erysiphales</taxon>
        <taxon>Erysiphaceae</taxon>
        <taxon>Golovinomyces</taxon>
    </lineage>
</organism>
<dbReference type="InterPro" id="IPR053136">
    <property type="entry name" value="UTP_pyrophosphatase-like"/>
</dbReference>
<keyword evidence="5" id="KW-1185">Reference proteome</keyword>
<dbReference type="PROSITE" id="PS51397">
    <property type="entry name" value="WLM"/>
    <property type="match status" value="1"/>
</dbReference>